<dbReference type="GeneID" id="54417831"/>
<comment type="similarity">
    <text evidence="1">Belongs to the short-chain dehydrogenases/reductases (SDR) family.</text>
</comment>
<dbReference type="SUPFAM" id="SSF51735">
    <property type="entry name" value="NAD(P)-binding Rossmann-fold domains"/>
    <property type="match status" value="1"/>
</dbReference>
<dbReference type="AlphaFoldDB" id="A0A6G1GG50"/>
<evidence type="ECO:0000313" key="6">
    <source>
        <dbReference type="Proteomes" id="UP000504638"/>
    </source>
</evidence>
<dbReference type="GO" id="GO:0050664">
    <property type="term" value="F:oxidoreductase activity, acting on NAD(P)H, oxygen as acceptor"/>
    <property type="evidence" value="ECO:0007669"/>
    <property type="project" value="TreeGrafter"/>
</dbReference>
<protein>
    <submittedName>
        <fullName evidence="5 7">NAD(P)-binding protein</fullName>
    </submittedName>
</protein>
<evidence type="ECO:0000313" key="7">
    <source>
        <dbReference type="RefSeq" id="XP_033538522.1"/>
    </source>
</evidence>
<reference evidence="7" key="2">
    <citation type="submission" date="2020-04" db="EMBL/GenBank/DDBJ databases">
        <authorList>
            <consortium name="NCBI Genome Project"/>
        </authorList>
    </citation>
    <scope>NUCLEOTIDE SEQUENCE</scope>
    <source>
        <strain evidence="7">CBS 781.70</strain>
    </source>
</reference>
<dbReference type="EMBL" id="ML975149">
    <property type="protein sequence ID" value="KAF1816891.1"/>
    <property type="molecule type" value="Genomic_DNA"/>
</dbReference>
<keyword evidence="2" id="KW-0521">NADP</keyword>
<reference evidence="5 7" key="1">
    <citation type="submission" date="2020-01" db="EMBL/GenBank/DDBJ databases">
        <authorList>
            <consortium name="DOE Joint Genome Institute"/>
            <person name="Haridas S."/>
            <person name="Albert R."/>
            <person name="Binder M."/>
            <person name="Bloem J."/>
            <person name="Labutti K."/>
            <person name="Salamov A."/>
            <person name="Andreopoulos B."/>
            <person name="Baker S.E."/>
            <person name="Barry K."/>
            <person name="Bills G."/>
            <person name="Bluhm B.H."/>
            <person name="Cannon C."/>
            <person name="Castanera R."/>
            <person name="Culley D.E."/>
            <person name="Daum C."/>
            <person name="Ezra D."/>
            <person name="Gonzalez J.B."/>
            <person name="Henrissat B."/>
            <person name="Kuo A."/>
            <person name="Liang C."/>
            <person name="Lipzen A."/>
            <person name="Lutzoni F."/>
            <person name="Magnuson J."/>
            <person name="Mondo S."/>
            <person name="Nolan M."/>
            <person name="Ohm R."/>
            <person name="Pangilinan J."/>
            <person name="Park H.-J."/>
            <person name="Ramirez L."/>
            <person name="Alfaro M."/>
            <person name="Sun H."/>
            <person name="Tritt A."/>
            <person name="Yoshinaga Y."/>
            <person name="Zwiers L.-H."/>
            <person name="Turgeon B.G."/>
            <person name="Goodwin S.B."/>
            <person name="Spatafora J.W."/>
            <person name="Crous P.W."/>
            <person name="Grigoriev I.V."/>
        </authorList>
    </citation>
    <scope>NUCLEOTIDE SEQUENCE</scope>
    <source>
        <strain evidence="5 7">CBS 781.70</strain>
    </source>
</reference>
<name>A0A6G1GG50_9PEZI</name>
<organism evidence="5">
    <name type="scientific">Eremomyces bilateralis CBS 781.70</name>
    <dbReference type="NCBI Taxonomy" id="1392243"/>
    <lineage>
        <taxon>Eukaryota</taxon>
        <taxon>Fungi</taxon>
        <taxon>Dikarya</taxon>
        <taxon>Ascomycota</taxon>
        <taxon>Pezizomycotina</taxon>
        <taxon>Dothideomycetes</taxon>
        <taxon>Dothideomycetes incertae sedis</taxon>
        <taxon>Eremomycetales</taxon>
        <taxon>Eremomycetaceae</taxon>
        <taxon>Eremomyces</taxon>
    </lineage>
</organism>
<dbReference type="InterPro" id="IPR020904">
    <property type="entry name" value="Sc_DH/Rdtase_CS"/>
</dbReference>
<dbReference type="Gene3D" id="3.40.50.720">
    <property type="entry name" value="NAD(P)-binding Rossmann-like Domain"/>
    <property type="match status" value="1"/>
</dbReference>
<sequence length="283" mass="30308">MAAKSETTVPTNPDSYLHNPVFDLFSLKDRVVVITGGARGIGLALGFAVAEAGGSVAILDAAPQPHEHYKKLQEICKAEFYQADVTDYEKLQATFDKIVKDFGRIDGLITAAGVCPDQAFLDRDPRDVERTFKINVFGTYFATQLAVRQMVKQGRRSSALTSGAGSVVHIASVSAHEAPKLQLTSDYSSSKGAVLGLTHQLGSELASMGVRVNSISPGYILTDMSMALLEQRKDVGEVFVNAPAMKRMGDRTDLKGAAVYLLSDASAYMTGSEMLITGGLHVT</sequence>
<evidence type="ECO:0000256" key="1">
    <source>
        <dbReference type="ARBA" id="ARBA00006484"/>
    </source>
</evidence>
<dbReference type="RefSeq" id="XP_033538522.1">
    <property type="nucleotide sequence ID" value="XM_033677261.1"/>
</dbReference>
<keyword evidence="3" id="KW-0560">Oxidoreductase</keyword>
<dbReference type="PRINTS" id="PR00080">
    <property type="entry name" value="SDRFAMILY"/>
</dbReference>
<dbReference type="PROSITE" id="PS00061">
    <property type="entry name" value="ADH_SHORT"/>
    <property type="match status" value="1"/>
</dbReference>
<dbReference type="OrthoDB" id="417891at2759"/>
<dbReference type="FunFam" id="3.40.50.720:FF:000084">
    <property type="entry name" value="Short-chain dehydrogenase reductase"/>
    <property type="match status" value="1"/>
</dbReference>
<dbReference type="PRINTS" id="PR00081">
    <property type="entry name" value="GDHRDH"/>
</dbReference>
<dbReference type="InterPro" id="IPR057326">
    <property type="entry name" value="KR_dom"/>
</dbReference>
<dbReference type="InterPro" id="IPR036291">
    <property type="entry name" value="NAD(P)-bd_dom_sf"/>
</dbReference>
<reference evidence="7" key="3">
    <citation type="submission" date="2025-04" db="UniProtKB">
        <authorList>
            <consortium name="RefSeq"/>
        </authorList>
    </citation>
    <scope>IDENTIFICATION</scope>
    <source>
        <strain evidence="7">CBS 781.70</strain>
    </source>
</reference>
<keyword evidence="6" id="KW-1185">Reference proteome</keyword>
<proteinExistence type="inferred from homology"/>
<dbReference type="GO" id="GO:0016616">
    <property type="term" value="F:oxidoreductase activity, acting on the CH-OH group of donors, NAD or NADP as acceptor"/>
    <property type="evidence" value="ECO:0007669"/>
    <property type="project" value="UniProtKB-ARBA"/>
</dbReference>
<evidence type="ECO:0000313" key="5">
    <source>
        <dbReference type="EMBL" id="KAF1816891.1"/>
    </source>
</evidence>
<dbReference type="PANTHER" id="PTHR43008:SF4">
    <property type="entry name" value="CHAIN DEHYDROGENASE, PUTATIVE (AFU_ORTHOLOGUE AFUA_4G08710)-RELATED"/>
    <property type="match status" value="1"/>
</dbReference>
<dbReference type="SMART" id="SM00822">
    <property type="entry name" value="PKS_KR"/>
    <property type="match status" value="1"/>
</dbReference>
<dbReference type="InterPro" id="IPR002347">
    <property type="entry name" value="SDR_fam"/>
</dbReference>
<evidence type="ECO:0000259" key="4">
    <source>
        <dbReference type="SMART" id="SM00822"/>
    </source>
</evidence>
<gene>
    <name evidence="5 7" type="ORF">P152DRAFT_426272</name>
</gene>
<evidence type="ECO:0000256" key="2">
    <source>
        <dbReference type="ARBA" id="ARBA00022857"/>
    </source>
</evidence>
<evidence type="ECO:0000256" key="3">
    <source>
        <dbReference type="ARBA" id="ARBA00023002"/>
    </source>
</evidence>
<dbReference type="PANTHER" id="PTHR43008">
    <property type="entry name" value="BENZIL REDUCTASE"/>
    <property type="match status" value="1"/>
</dbReference>
<accession>A0A6G1GG50</accession>
<feature type="domain" description="Ketoreductase" evidence="4">
    <location>
        <begin position="30"/>
        <end position="176"/>
    </location>
</feature>
<dbReference type="Pfam" id="PF13561">
    <property type="entry name" value="adh_short_C2"/>
    <property type="match status" value="1"/>
</dbReference>
<dbReference type="Proteomes" id="UP000504638">
    <property type="component" value="Unplaced"/>
</dbReference>